<sequence>MEVRQIAQLATTLATNETNQAIGIAVMKKAMDIQASSAAAMLEALPPATGVNLPPHLGQNINTTA</sequence>
<accession>A0A254TDI0</accession>
<dbReference type="Proteomes" id="UP000197535">
    <property type="component" value="Unassembled WGS sequence"/>
</dbReference>
<evidence type="ECO:0000313" key="1">
    <source>
        <dbReference type="EMBL" id="OWW20699.1"/>
    </source>
</evidence>
<dbReference type="InterPro" id="IPR025906">
    <property type="entry name" value="YjfB_motility"/>
</dbReference>
<proteinExistence type="predicted"/>
<gene>
    <name evidence="1" type="ORF">AYR66_15610</name>
</gene>
<name>A0A254TDI0_9BURK</name>
<reference evidence="1 2" key="1">
    <citation type="submission" date="2016-02" db="EMBL/GenBank/DDBJ databases">
        <authorList>
            <person name="Wen L."/>
            <person name="He K."/>
            <person name="Yang H."/>
        </authorList>
    </citation>
    <scope>NUCLEOTIDE SEQUENCE [LARGE SCALE GENOMIC DNA]</scope>
    <source>
        <strain evidence="1 2">TSA40</strain>
    </source>
</reference>
<dbReference type="OrthoDB" id="8548265at2"/>
<dbReference type="AlphaFoldDB" id="A0A254TDI0"/>
<evidence type="ECO:0008006" key="3">
    <source>
        <dbReference type="Google" id="ProtNLM"/>
    </source>
</evidence>
<dbReference type="RefSeq" id="WP_088707566.1">
    <property type="nucleotide sequence ID" value="NZ_LSTO01000001.1"/>
</dbReference>
<organism evidence="1 2">
    <name type="scientific">Noviherbaspirillum denitrificans</name>
    <dbReference type="NCBI Taxonomy" id="1968433"/>
    <lineage>
        <taxon>Bacteria</taxon>
        <taxon>Pseudomonadati</taxon>
        <taxon>Pseudomonadota</taxon>
        <taxon>Betaproteobacteria</taxon>
        <taxon>Burkholderiales</taxon>
        <taxon>Oxalobacteraceae</taxon>
        <taxon>Noviherbaspirillum</taxon>
    </lineage>
</organism>
<dbReference type="EMBL" id="LSTO01000001">
    <property type="protein sequence ID" value="OWW20699.1"/>
    <property type="molecule type" value="Genomic_DNA"/>
</dbReference>
<comment type="caution">
    <text evidence="1">The sequence shown here is derived from an EMBL/GenBank/DDBJ whole genome shotgun (WGS) entry which is preliminary data.</text>
</comment>
<dbReference type="Pfam" id="PF14070">
    <property type="entry name" value="YjfB_motility"/>
    <property type="match status" value="1"/>
</dbReference>
<evidence type="ECO:0000313" key="2">
    <source>
        <dbReference type="Proteomes" id="UP000197535"/>
    </source>
</evidence>
<keyword evidence="2" id="KW-1185">Reference proteome</keyword>
<protein>
    <recommendedName>
        <fullName evidence="3">Motility protein</fullName>
    </recommendedName>
</protein>